<gene>
    <name evidence="2" type="ORF">CHILSU_LOCUS970</name>
</gene>
<evidence type="ECO:0000313" key="3">
    <source>
        <dbReference type="Proteomes" id="UP001153292"/>
    </source>
</evidence>
<keyword evidence="1" id="KW-1133">Transmembrane helix</keyword>
<feature type="transmembrane region" description="Helical" evidence="1">
    <location>
        <begin position="58"/>
        <end position="81"/>
    </location>
</feature>
<keyword evidence="1" id="KW-0812">Transmembrane</keyword>
<proteinExistence type="predicted"/>
<organism evidence="2 3">
    <name type="scientific">Chilo suppressalis</name>
    <name type="common">Asiatic rice borer moth</name>
    <dbReference type="NCBI Taxonomy" id="168631"/>
    <lineage>
        <taxon>Eukaryota</taxon>
        <taxon>Metazoa</taxon>
        <taxon>Ecdysozoa</taxon>
        <taxon>Arthropoda</taxon>
        <taxon>Hexapoda</taxon>
        <taxon>Insecta</taxon>
        <taxon>Pterygota</taxon>
        <taxon>Neoptera</taxon>
        <taxon>Endopterygota</taxon>
        <taxon>Lepidoptera</taxon>
        <taxon>Glossata</taxon>
        <taxon>Ditrysia</taxon>
        <taxon>Pyraloidea</taxon>
        <taxon>Crambidae</taxon>
        <taxon>Crambinae</taxon>
        <taxon>Chilo</taxon>
    </lineage>
</organism>
<accession>A0ABN8AWY9</accession>
<evidence type="ECO:0000256" key="1">
    <source>
        <dbReference type="SAM" id="Phobius"/>
    </source>
</evidence>
<dbReference type="Proteomes" id="UP001153292">
    <property type="component" value="Chromosome 10"/>
</dbReference>
<sequence length="531" mass="60780">MVEDSIPLKTDEQYPLLKVETGGGDSGRPTPSVVTPGWNVVGSQKRSWLDRWPELISAFWMSGMLLGIFCLMLYGLGLGVVRRQPILILHCNSSKPGTEVYYHHIVERGSVVPFNLISEYLSNMATLYPLLRHNIMFLMDDTLQSEYRGSRHSRFFNKLIPYHTELGNHIDENIQQQLKDFQSKHNNVNVTVVSISKYMATTPLRYRWRTIPIAYLTFYARVFSVWQNGGIGMDLEVFSAQFNRGKLPDRRISEILKQHNNGIQPDEYTNSIKKIDREEQNEVLSLFYGIVSQILNETRAFFNRTLLYSDEKDKTALEPLVRTNRNKRDTKGNISQNITNNTEKIFTTKLSNSINTTNINIVDNVYKNEKVGLDKLNTSNNVNEIPRTIRPYENKIHKIQNSSSNGLLYPSTSEMPQVWVLYDFSLLSDNIQAPSYRLPESLMQGNTPVLPTADHMSARVNHSKSVPVILSINVEGTFIAASLKQHPLLAHIVSARCQRMPPKFAIQDAVISQCSNLFRDDFYCSNIYLLY</sequence>
<protein>
    <submittedName>
        <fullName evidence="2">Uncharacterized protein</fullName>
    </submittedName>
</protein>
<keyword evidence="3" id="KW-1185">Reference proteome</keyword>
<dbReference type="EMBL" id="OU963903">
    <property type="protein sequence ID" value="CAH0397874.1"/>
    <property type="molecule type" value="Genomic_DNA"/>
</dbReference>
<name>A0ABN8AWY9_CHISP</name>
<reference evidence="2" key="1">
    <citation type="submission" date="2021-12" db="EMBL/GenBank/DDBJ databases">
        <authorList>
            <person name="King R."/>
        </authorList>
    </citation>
    <scope>NUCLEOTIDE SEQUENCE</scope>
</reference>
<keyword evidence="1" id="KW-0472">Membrane</keyword>
<evidence type="ECO:0000313" key="2">
    <source>
        <dbReference type="EMBL" id="CAH0397874.1"/>
    </source>
</evidence>